<accession>A0ABV3BAN5</accession>
<feature type="compositionally biased region" description="Low complexity" evidence="1">
    <location>
        <begin position="53"/>
        <end position="64"/>
    </location>
</feature>
<feature type="compositionally biased region" description="Basic and acidic residues" evidence="1">
    <location>
        <begin position="400"/>
        <end position="425"/>
    </location>
</feature>
<keyword evidence="3" id="KW-1185">Reference proteome</keyword>
<sequence>MNGSGGSRRGHGSDGRHGDSEGRAMPSGRAESDMGERRHGEAGQDGRPALNDAQAPAPEGPAAPTSDDGTAADLSSGGTEAGGTDVGRPDSGFSSGGTDTGGTDVGRPEPGFSSGRTDTGRPDPGLSSDDTHAGLTHAGLSDVGLPAGDASFVDLLLAVAVRGRAEVDSAGEARAVAAFRAAREQGARTARTRRRDDWRPNPRRRVQLSVRTTLAVLLSSLTLGGVAFAAIGSATRDAAAGPGRGEGDGRTGTSHSAPAAPGPSGTPGAGSSPGDRPASARDTEAHCRAYEQKAEGRGRALDATAWRRLADAAGGTEKVAAYCAARLGDADDTEDRKQRARDSAGKRDGTERSTGAEAGRKSDDAGVPAGAATRKPDGAGKPTAPGTSDETGRQGGADQGGREDEPKDADAPGRADGADKAPETK</sequence>
<comment type="caution">
    <text evidence="2">The sequence shown here is derived from an EMBL/GenBank/DDBJ whole genome shotgun (WGS) entry which is preliminary data.</text>
</comment>
<proteinExistence type="predicted"/>
<feature type="compositionally biased region" description="Basic and acidic residues" evidence="1">
    <location>
        <begin position="11"/>
        <end position="22"/>
    </location>
</feature>
<dbReference type="Proteomes" id="UP001551189">
    <property type="component" value="Unassembled WGS sequence"/>
</dbReference>
<name>A0ABV3BAN5_9ACTN</name>
<protein>
    <submittedName>
        <fullName evidence="2">Uncharacterized protein</fullName>
    </submittedName>
</protein>
<gene>
    <name evidence="2" type="ORF">ABZ931_36835</name>
</gene>
<dbReference type="EMBL" id="JBEYXT010000321">
    <property type="protein sequence ID" value="MEU6806512.1"/>
    <property type="molecule type" value="Genomic_DNA"/>
</dbReference>
<feature type="compositionally biased region" description="Basic and acidic residues" evidence="1">
    <location>
        <begin position="334"/>
        <end position="351"/>
    </location>
</feature>
<feature type="compositionally biased region" description="Gly residues" evidence="1">
    <location>
        <begin position="94"/>
        <end position="104"/>
    </location>
</feature>
<organism evidence="2 3">
    <name type="scientific">Streptomyces neyagawaensis</name>
    <dbReference type="NCBI Taxonomy" id="42238"/>
    <lineage>
        <taxon>Bacteria</taxon>
        <taxon>Bacillati</taxon>
        <taxon>Actinomycetota</taxon>
        <taxon>Actinomycetes</taxon>
        <taxon>Kitasatosporales</taxon>
        <taxon>Streptomycetaceae</taxon>
        <taxon>Streptomyces</taxon>
    </lineage>
</organism>
<feature type="region of interest" description="Disordered" evidence="1">
    <location>
        <begin position="1"/>
        <end position="143"/>
    </location>
</feature>
<feature type="compositionally biased region" description="Basic and acidic residues" evidence="1">
    <location>
        <begin position="278"/>
        <end position="300"/>
    </location>
</feature>
<evidence type="ECO:0000313" key="2">
    <source>
        <dbReference type="EMBL" id="MEU6806512.1"/>
    </source>
</evidence>
<feature type="region of interest" description="Disordered" evidence="1">
    <location>
        <begin position="237"/>
        <end position="303"/>
    </location>
</feature>
<feature type="region of interest" description="Disordered" evidence="1">
    <location>
        <begin position="181"/>
        <end position="200"/>
    </location>
</feature>
<feature type="compositionally biased region" description="Low complexity" evidence="1">
    <location>
        <begin position="251"/>
        <end position="263"/>
    </location>
</feature>
<evidence type="ECO:0000256" key="1">
    <source>
        <dbReference type="SAM" id="MobiDB-lite"/>
    </source>
</evidence>
<feature type="region of interest" description="Disordered" evidence="1">
    <location>
        <begin position="326"/>
        <end position="425"/>
    </location>
</feature>
<feature type="compositionally biased region" description="Basic and acidic residues" evidence="1">
    <location>
        <begin position="30"/>
        <end position="44"/>
    </location>
</feature>
<evidence type="ECO:0000313" key="3">
    <source>
        <dbReference type="Proteomes" id="UP001551189"/>
    </source>
</evidence>
<dbReference type="RefSeq" id="WP_359702194.1">
    <property type="nucleotide sequence ID" value="NZ_JBEYXT010000321.1"/>
</dbReference>
<reference evidence="2 3" key="1">
    <citation type="submission" date="2024-06" db="EMBL/GenBank/DDBJ databases">
        <title>The Natural Products Discovery Center: Release of the First 8490 Sequenced Strains for Exploring Actinobacteria Biosynthetic Diversity.</title>
        <authorList>
            <person name="Kalkreuter E."/>
            <person name="Kautsar S.A."/>
            <person name="Yang D."/>
            <person name="Bader C.D."/>
            <person name="Teijaro C.N."/>
            <person name="Fluegel L."/>
            <person name="Davis C.M."/>
            <person name="Simpson J.R."/>
            <person name="Lauterbach L."/>
            <person name="Steele A.D."/>
            <person name="Gui C."/>
            <person name="Meng S."/>
            <person name="Li G."/>
            <person name="Viehrig K."/>
            <person name="Ye F."/>
            <person name="Su P."/>
            <person name="Kiefer A.F."/>
            <person name="Nichols A."/>
            <person name="Cepeda A.J."/>
            <person name="Yan W."/>
            <person name="Fan B."/>
            <person name="Jiang Y."/>
            <person name="Adhikari A."/>
            <person name="Zheng C.-J."/>
            <person name="Schuster L."/>
            <person name="Cowan T.M."/>
            <person name="Smanski M.J."/>
            <person name="Chevrette M.G."/>
            <person name="De Carvalho L.P.S."/>
            <person name="Shen B."/>
        </authorList>
    </citation>
    <scope>NUCLEOTIDE SEQUENCE [LARGE SCALE GENOMIC DNA]</scope>
    <source>
        <strain evidence="2 3">NPDC046851</strain>
    </source>
</reference>